<evidence type="ECO:0000256" key="1">
    <source>
        <dbReference type="ARBA" id="ARBA00010645"/>
    </source>
</evidence>
<sequence>MAADPAPRIRVEVAFALPQRQRIVELTVPEGTTARQAVTLARLEELFPEVAPATFREADLGIFGKALRDPQRQPLREGDRVEVYRPLKIDPKAARAARAARDAGKGR</sequence>
<keyword evidence="4" id="KW-1185">Reference proteome</keyword>
<dbReference type="InterPro" id="IPR037021">
    <property type="entry name" value="RnfH_sf"/>
</dbReference>
<name>A0A3S0JYY6_9GAMM</name>
<dbReference type="SUPFAM" id="SSF54285">
    <property type="entry name" value="MoaD/ThiS"/>
    <property type="match status" value="1"/>
</dbReference>
<evidence type="ECO:0000313" key="3">
    <source>
        <dbReference type="EMBL" id="RTR05516.1"/>
    </source>
</evidence>
<dbReference type="PANTHER" id="PTHR37483:SF1">
    <property type="entry name" value="UPF0125 PROTEIN RATB"/>
    <property type="match status" value="1"/>
</dbReference>
<dbReference type="NCBIfam" id="NF002490">
    <property type="entry name" value="PRK01777.1"/>
    <property type="match status" value="1"/>
</dbReference>
<protein>
    <recommendedName>
        <fullName evidence="2">UPF0125 protein EKG36_05315</fullName>
    </recommendedName>
</protein>
<dbReference type="Gene3D" id="3.10.20.280">
    <property type="entry name" value="RnfH-like"/>
    <property type="match status" value="1"/>
</dbReference>
<dbReference type="Proteomes" id="UP000267400">
    <property type="component" value="Unassembled WGS sequence"/>
</dbReference>
<dbReference type="Pfam" id="PF03658">
    <property type="entry name" value="Ub-RnfH"/>
    <property type="match status" value="1"/>
</dbReference>
<comment type="similarity">
    <text evidence="1 2">Belongs to the UPF0125 (RnfH) family.</text>
</comment>
<dbReference type="RefSeq" id="WP_126481784.1">
    <property type="nucleotide sequence ID" value="NZ_RXNS01000004.1"/>
</dbReference>
<proteinExistence type="inferred from homology"/>
<comment type="caution">
    <text evidence="3">The sequence shown here is derived from an EMBL/GenBank/DDBJ whole genome shotgun (WGS) entry which is preliminary data.</text>
</comment>
<evidence type="ECO:0000256" key="2">
    <source>
        <dbReference type="HAMAP-Rule" id="MF_00460"/>
    </source>
</evidence>
<dbReference type="InterPro" id="IPR016155">
    <property type="entry name" value="Mopterin_synth/thiamin_S_b"/>
</dbReference>
<dbReference type="InterPro" id="IPR005346">
    <property type="entry name" value="RnfH"/>
</dbReference>
<evidence type="ECO:0000313" key="4">
    <source>
        <dbReference type="Proteomes" id="UP000267400"/>
    </source>
</evidence>
<organism evidence="3 4">
    <name type="scientific">Halomonas nitroreducens</name>
    <dbReference type="NCBI Taxonomy" id="447425"/>
    <lineage>
        <taxon>Bacteria</taxon>
        <taxon>Pseudomonadati</taxon>
        <taxon>Pseudomonadota</taxon>
        <taxon>Gammaproteobacteria</taxon>
        <taxon>Oceanospirillales</taxon>
        <taxon>Halomonadaceae</taxon>
        <taxon>Halomonas</taxon>
    </lineage>
</organism>
<gene>
    <name evidence="3" type="ORF">EKG36_05315</name>
</gene>
<dbReference type="HAMAP" id="MF_00460">
    <property type="entry name" value="UPF0125_RnfH"/>
    <property type="match status" value="1"/>
</dbReference>
<reference evidence="3 4" key="1">
    <citation type="submission" date="2018-12" db="EMBL/GenBank/DDBJ databases">
        <authorList>
            <person name="Yu L."/>
        </authorList>
    </citation>
    <scope>NUCLEOTIDE SEQUENCE [LARGE SCALE GENOMIC DNA]</scope>
    <source>
        <strain evidence="3 4">11S</strain>
    </source>
</reference>
<accession>A0A3S0JYY6</accession>
<dbReference type="PANTHER" id="PTHR37483">
    <property type="entry name" value="UPF0125 PROTEIN RATB"/>
    <property type="match status" value="1"/>
</dbReference>
<dbReference type="AlphaFoldDB" id="A0A3S0JYY6"/>
<dbReference type="OrthoDB" id="9796575at2"/>
<dbReference type="EMBL" id="RXNS01000004">
    <property type="protein sequence ID" value="RTR05516.1"/>
    <property type="molecule type" value="Genomic_DNA"/>
</dbReference>